<dbReference type="InterPro" id="IPR035425">
    <property type="entry name" value="CENP-T/H4_C"/>
</dbReference>
<feature type="region of interest" description="Disordered" evidence="5">
    <location>
        <begin position="405"/>
        <end position="440"/>
    </location>
</feature>
<comment type="subcellular location">
    <subcellularLocation>
        <location evidence="2">Chromosome</location>
    </subcellularLocation>
    <subcellularLocation>
        <location evidence="1">Nucleus</location>
    </subcellularLocation>
</comment>
<proteinExistence type="predicted"/>
<feature type="compositionally biased region" description="Polar residues" evidence="5">
    <location>
        <begin position="12"/>
        <end position="25"/>
    </location>
</feature>
<dbReference type="GO" id="GO:0005694">
    <property type="term" value="C:chromosome"/>
    <property type="evidence" value="ECO:0007669"/>
    <property type="project" value="UniProtKB-SubCell"/>
</dbReference>
<evidence type="ECO:0000256" key="2">
    <source>
        <dbReference type="ARBA" id="ARBA00004286"/>
    </source>
</evidence>
<dbReference type="GO" id="GO:0000712">
    <property type="term" value="P:resolution of meiotic recombination intermediates"/>
    <property type="evidence" value="ECO:0007669"/>
    <property type="project" value="TreeGrafter"/>
</dbReference>
<evidence type="ECO:0000256" key="1">
    <source>
        <dbReference type="ARBA" id="ARBA00004123"/>
    </source>
</evidence>
<sequence length="568" mass="63104">MSASARKKQRVSPPSSAAATPNDATLHTDLHRLASVAPKPVTPFRRATSAGPTPNSRRTPNITIRTPGTARTPRGGPATRPISTRRVAPTTPHAIRALRERANAGRTPGFNRRRSGRIQRETPRDILRDLSRALARDTEPVEPSPQVPVRPPRHSAFDLLDEEDGPDPAAPRLSMPLEDMYDDDDDDLHDIPPRQSLLPNLPDDADNGTIQSLEFGRRALSEDPRTMFPGRLSERFGDLSDLGMDGEEYDVDGPFINRRPTLGPDELLTIGEEPDDTSSELRALTGRRDGRPSDVDLGVFGELDEEPDEPTFRFTIPQRMHNPVQEDAEDGTRPLEDLLEQFEGQGLDEDDLEEDAVLDAEFEAAEQTAKIVDEATGGLDVASWEDVPDVDMNNTDADLQAYREEASAVDRSLQTEEGSPDRTTLTTPQPRRQRRELKISRHGHEYPSFPIAVVKRLATGFAKSQGANAKMSKDTFAALSQASDWFFEEMGADLAAYAQHAGRKQIEESDVIALMKRQRQVSSSATVFSLAQKMLPRELLQELRMEPTPKLRGVKRKRLETIEEEDEG</sequence>
<keyword evidence="4" id="KW-0539">Nucleus</keyword>
<dbReference type="Pfam" id="PF15511">
    <property type="entry name" value="CENP-T_C"/>
    <property type="match status" value="1"/>
</dbReference>
<evidence type="ECO:0000256" key="4">
    <source>
        <dbReference type="ARBA" id="ARBA00023242"/>
    </source>
</evidence>
<evidence type="ECO:0000313" key="7">
    <source>
        <dbReference type="EMBL" id="PSN70355.1"/>
    </source>
</evidence>
<dbReference type="SUPFAM" id="SSF47113">
    <property type="entry name" value="Histone-fold"/>
    <property type="match status" value="1"/>
</dbReference>
<name>A0A2T2NY55_CORCC</name>
<dbReference type="OrthoDB" id="10071681at2759"/>
<evidence type="ECO:0000256" key="5">
    <source>
        <dbReference type="SAM" id="MobiDB-lite"/>
    </source>
</evidence>
<feature type="domain" description="CENP-T/Histone H4 histone fold" evidence="6">
    <location>
        <begin position="442"/>
        <end position="547"/>
    </location>
</feature>
<dbReference type="GO" id="GO:0046982">
    <property type="term" value="F:protein heterodimerization activity"/>
    <property type="evidence" value="ECO:0007669"/>
    <property type="project" value="InterPro"/>
</dbReference>
<keyword evidence="8" id="KW-1185">Reference proteome</keyword>
<keyword evidence="3" id="KW-0158">Chromosome</keyword>
<dbReference type="STRING" id="1448308.A0A2T2NY55"/>
<dbReference type="GO" id="GO:0003682">
    <property type="term" value="F:chromatin binding"/>
    <property type="evidence" value="ECO:0007669"/>
    <property type="project" value="TreeGrafter"/>
</dbReference>
<evidence type="ECO:0000313" key="8">
    <source>
        <dbReference type="Proteomes" id="UP000240883"/>
    </source>
</evidence>
<dbReference type="PANTHER" id="PTHR22980:SF5">
    <property type="entry name" value="CENP-T_HISTONE H4 HISTONE FOLD DOMAIN-CONTAINING PROTEIN"/>
    <property type="match status" value="1"/>
</dbReference>
<feature type="compositionally biased region" description="Basic residues" evidence="5">
    <location>
        <begin position="1"/>
        <end position="10"/>
    </location>
</feature>
<evidence type="ECO:0000256" key="3">
    <source>
        <dbReference type="ARBA" id="ARBA00022454"/>
    </source>
</evidence>
<feature type="compositionally biased region" description="Polar residues" evidence="5">
    <location>
        <begin position="50"/>
        <end position="66"/>
    </location>
</feature>
<dbReference type="InterPro" id="IPR009072">
    <property type="entry name" value="Histone-fold"/>
</dbReference>
<feature type="compositionally biased region" description="Basic and acidic residues" evidence="5">
    <location>
        <begin position="118"/>
        <end position="139"/>
    </location>
</feature>
<dbReference type="AlphaFoldDB" id="A0A2T2NY55"/>
<evidence type="ECO:0000259" key="6">
    <source>
        <dbReference type="Pfam" id="PF15511"/>
    </source>
</evidence>
<dbReference type="CDD" id="cd22920">
    <property type="entry name" value="HFD_CENP-T"/>
    <property type="match status" value="1"/>
</dbReference>
<feature type="region of interest" description="Disordered" evidence="5">
    <location>
        <begin position="1"/>
        <end position="174"/>
    </location>
</feature>
<accession>A0A2T2NY55</accession>
<reference evidence="7 8" key="1">
    <citation type="journal article" date="2018" name="Front. Microbiol.">
        <title>Genome-Wide Analysis of Corynespora cassiicola Leaf Fall Disease Putative Effectors.</title>
        <authorList>
            <person name="Lopez D."/>
            <person name="Ribeiro S."/>
            <person name="Label P."/>
            <person name="Fumanal B."/>
            <person name="Venisse J.S."/>
            <person name="Kohler A."/>
            <person name="de Oliveira R.R."/>
            <person name="Labutti K."/>
            <person name="Lipzen A."/>
            <person name="Lail K."/>
            <person name="Bauer D."/>
            <person name="Ohm R.A."/>
            <person name="Barry K.W."/>
            <person name="Spatafora J."/>
            <person name="Grigoriev I.V."/>
            <person name="Martin F.M."/>
            <person name="Pujade-Renaud V."/>
        </authorList>
    </citation>
    <scope>NUCLEOTIDE SEQUENCE [LARGE SCALE GENOMIC DNA]</scope>
    <source>
        <strain evidence="7 8">Philippines</strain>
    </source>
</reference>
<dbReference type="Proteomes" id="UP000240883">
    <property type="component" value="Unassembled WGS sequence"/>
</dbReference>
<feature type="region of interest" description="Disordered" evidence="5">
    <location>
        <begin position="546"/>
        <end position="568"/>
    </location>
</feature>
<gene>
    <name evidence="7" type="ORF">BS50DRAFT_571614</name>
</gene>
<dbReference type="Gene3D" id="1.10.20.10">
    <property type="entry name" value="Histone, subunit A"/>
    <property type="match status" value="1"/>
</dbReference>
<dbReference type="GO" id="GO:0031297">
    <property type="term" value="P:replication fork processing"/>
    <property type="evidence" value="ECO:0007669"/>
    <property type="project" value="TreeGrafter"/>
</dbReference>
<dbReference type="EMBL" id="KZ678132">
    <property type="protein sequence ID" value="PSN70355.1"/>
    <property type="molecule type" value="Genomic_DNA"/>
</dbReference>
<protein>
    <recommendedName>
        <fullName evidence="6">CENP-T/Histone H4 histone fold domain-containing protein</fullName>
    </recommendedName>
</protein>
<dbReference type="PANTHER" id="PTHR22980">
    <property type="entry name" value="CORTISTATIN"/>
    <property type="match status" value="1"/>
</dbReference>
<organism evidence="7 8">
    <name type="scientific">Corynespora cassiicola Philippines</name>
    <dbReference type="NCBI Taxonomy" id="1448308"/>
    <lineage>
        <taxon>Eukaryota</taxon>
        <taxon>Fungi</taxon>
        <taxon>Dikarya</taxon>
        <taxon>Ascomycota</taxon>
        <taxon>Pezizomycotina</taxon>
        <taxon>Dothideomycetes</taxon>
        <taxon>Pleosporomycetidae</taxon>
        <taxon>Pleosporales</taxon>
        <taxon>Corynesporascaceae</taxon>
        <taxon>Corynespora</taxon>
    </lineage>
</organism>
<dbReference type="GO" id="GO:0071821">
    <property type="term" value="C:FANCM-MHF complex"/>
    <property type="evidence" value="ECO:0007669"/>
    <property type="project" value="TreeGrafter"/>
</dbReference>